<dbReference type="GO" id="GO:0032259">
    <property type="term" value="P:methylation"/>
    <property type="evidence" value="ECO:0007669"/>
    <property type="project" value="UniProtKB-KW"/>
</dbReference>
<keyword evidence="2" id="KW-0808">Transferase</keyword>
<dbReference type="InterPro" id="IPR029063">
    <property type="entry name" value="SAM-dependent_MTases_sf"/>
</dbReference>
<dbReference type="Gene3D" id="3.40.50.150">
    <property type="entry name" value="Vaccinia Virus protein VP39"/>
    <property type="match status" value="1"/>
</dbReference>
<dbReference type="AlphaFoldDB" id="A0A1D9G5J2"/>
<dbReference type="GO" id="GO:0008168">
    <property type="term" value="F:methyltransferase activity"/>
    <property type="evidence" value="ECO:0007669"/>
    <property type="project" value="UniProtKB-KW"/>
</dbReference>
<dbReference type="SUPFAM" id="SSF53335">
    <property type="entry name" value="S-adenosyl-L-methionine-dependent methyltransferases"/>
    <property type="match status" value="1"/>
</dbReference>
<organism evidence="2 3">
    <name type="scientific">Moorena producens (strain JHB)</name>
    <dbReference type="NCBI Taxonomy" id="1454205"/>
    <lineage>
        <taxon>Bacteria</taxon>
        <taxon>Bacillati</taxon>
        <taxon>Cyanobacteriota</taxon>
        <taxon>Cyanophyceae</taxon>
        <taxon>Coleofasciculales</taxon>
        <taxon>Coleofasciculaceae</taxon>
        <taxon>Moorena</taxon>
    </lineage>
</organism>
<dbReference type="InterPro" id="IPR006342">
    <property type="entry name" value="FkbM_mtfrase"/>
</dbReference>
<evidence type="ECO:0000313" key="3">
    <source>
        <dbReference type="Proteomes" id="UP000176944"/>
    </source>
</evidence>
<name>A0A1D9G5J2_MOOP1</name>
<dbReference type="Proteomes" id="UP000176944">
    <property type="component" value="Chromosome"/>
</dbReference>
<reference evidence="3" key="1">
    <citation type="submission" date="2016-10" db="EMBL/GenBank/DDBJ databases">
        <title>Comparative genomics uncovers the prolific and rare metabolic potential of the cyanobacterial genus Moorea.</title>
        <authorList>
            <person name="Leao T."/>
            <person name="Castelao G."/>
            <person name="Korobeynikov A."/>
            <person name="Monroe E.A."/>
            <person name="Podell S."/>
            <person name="Glukhov E."/>
            <person name="Allen E."/>
            <person name="Gerwick W.H."/>
            <person name="Gerwick L."/>
        </authorList>
    </citation>
    <scope>NUCLEOTIDE SEQUENCE [LARGE SCALE GENOMIC DNA]</scope>
    <source>
        <strain evidence="3">JHB</strain>
    </source>
</reference>
<protein>
    <submittedName>
        <fullName evidence="2">FkbM family methyltransferase</fullName>
    </submittedName>
</protein>
<dbReference type="NCBIfam" id="TIGR01444">
    <property type="entry name" value="fkbM_fam"/>
    <property type="match status" value="1"/>
</dbReference>
<feature type="domain" description="Methyltransferase FkbM" evidence="1">
    <location>
        <begin position="335"/>
        <end position="498"/>
    </location>
</feature>
<keyword evidence="2" id="KW-0489">Methyltransferase</keyword>
<evidence type="ECO:0000259" key="1">
    <source>
        <dbReference type="Pfam" id="PF05050"/>
    </source>
</evidence>
<sequence>MSVNYAESYWQYLESAGLNLDSEALSTVETSIESTSWDNPTSAIEFNNCAVLALVEAEQCEDSSLRAMYLEMAFEALSQGIELSGHPLCAAHLALVFAMTGEMEQGIQTAFPTLINTLHPADINEQSIPLGLVYLPPGNGFTDNRYEQLAHILDAEDGYAQSIFLLSEVLCRSQLVFYNATGLRFIHLAVQLFSDSPSIHLKLGIASLINSQWEGLFNLHQAKNLAPYSARIIQSLYLAYRDLGQIDLAKYWRNMGLARAGEIRDEYSDLIGFKWTELEIESPFTYVTFEEQLLLAVEPSLRSLVTSVLIAQGDWFEKEMEFWRNWLQPGMTVIDVGANVGVYTFSAALRVGAEGCVLAVEPFSGCVRCLEETCTINQLDWVKVCAGAASDRNGTAQLALHGASELNEIVSSDEQATVKPGNFEEVSCFTLDSLIQQEAISKVDLLKIDAEGHELQVLAGSNRILTEFTPTILYENIAGSRGSNLAVADFLRDRDYQLFQYQPYLGHLIPINSREDLQGRLNIIALPENIAREE</sequence>
<gene>
    <name evidence="2" type="ORF">BJP36_26090</name>
</gene>
<dbReference type="Pfam" id="PF05050">
    <property type="entry name" value="Methyltransf_21"/>
    <property type="match status" value="1"/>
</dbReference>
<dbReference type="InterPro" id="IPR052514">
    <property type="entry name" value="SAM-dependent_MTase"/>
</dbReference>
<accession>A0A1D9G5J2</accession>
<dbReference type="PANTHER" id="PTHR34203:SF15">
    <property type="entry name" value="SLL1173 PROTEIN"/>
    <property type="match status" value="1"/>
</dbReference>
<dbReference type="PANTHER" id="PTHR34203">
    <property type="entry name" value="METHYLTRANSFERASE, FKBM FAMILY PROTEIN"/>
    <property type="match status" value="1"/>
</dbReference>
<dbReference type="EMBL" id="CP017708">
    <property type="protein sequence ID" value="AOY82863.1"/>
    <property type="molecule type" value="Genomic_DNA"/>
</dbReference>
<proteinExistence type="predicted"/>
<evidence type="ECO:0000313" key="2">
    <source>
        <dbReference type="EMBL" id="AOY82863.1"/>
    </source>
</evidence>